<accession>B8FK89</accession>
<gene>
    <name evidence="1" type="ordered locus">Dalk_1061</name>
</gene>
<dbReference type="HOGENOM" id="CLU_3060821_0_0_7"/>
<organism evidence="1 2">
    <name type="scientific">Desulfatibacillum aliphaticivorans</name>
    <dbReference type="NCBI Taxonomy" id="218208"/>
    <lineage>
        <taxon>Bacteria</taxon>
        <taxon>Pseudomonadati</taxon>
        <taxon>Thermodesulfobacteriota</taxon>
        <taxon>Desulfobacteria</taxon>
        <taxon>Desulfobacterales</taxon>
        <taxon>Desulfatibacillaceae</taxon>
        <taxon>Desulfatibacillum</taxon>
    </lineage>
</organism>
<evidence type="ECO:0000313" key="1">
    <source>
        <dbReference type="EMBL" id="ACL02764.1"/>
    </source>
</evidence>
<dbReference type="AlphaFoldDB" id="B8FK89"/>
<name>B8FK89_DESAL</name>
<sequence>MYNSLDERVWGARGICPGLAGLPLYLDLARAMNLSVKNNRCSLENPSIQIQED</sequence>
<protein>
    <submittedName>
        <fullName evidence="1">Uncharacterized protein</fullName>
    </submittedName>
</protein>
<proteinExistence type="predicted"/>
<evidence type="ECO:0000313" key="2">
    <source>
        <dbReference type="Proteomes" id="UP000000739"/>
    </source>
</evidence>
<dbReference type="EMBL" id="CP001322">
    <property type="protein sequence ID" value="ACL02764.1"/>
    <property type="molecule type" value="Genomic_DNA"/>
</dbReference>
<reference evidence="1 2" key="1">
    <citation type="journal article" date="2012" name="Environ. Microbiol.">
        <title>The genome sequence of Desulfatibacillum alkenivorans AK-01: a blueprint for anaerobic alkane oxidation.</title>
        <authorList>
            <person name="Callaghan A.V."/>
            <person name="Morris B.E."/>
            <person name="Pereira I.A."/>
            <person name="McInerney M.J."/>
            <person name="Austin R.N."/>
            <person name="Groves J.T."/>
            <person name="Kukor J.J."/>
            <person name="Suflita J.M."/>
            <person name="Young L.Y."/>
            <person name="Zylstra G.J."/>
            <person name="Wawrik B."/>
        </authorList>
    </citation>
    <scope>NUCLEOTIDE SEQUENCE [LARGE SCALE GENOMIC DNA]</scope>
    <source>
        <strain evidence="1 2">AK-01</strain>
    </source>
</reference>
<keyword evidence="2" id="KW-1185">Reference proteome</keyword>
<dbReference type="KEGG" id="dal:Dalk_1061"/>
<dbReference type="Proteomes" id="UP000000739">
    <property type="component" value="Chromosome"/>
</dbReference>